<keyword evidence="1" id="KW-0479">Metal-binding</keyword>
<sequence>MALYSIPSSFNSMLSDILPLGDSNWFEWSQNMDMALLGIGMEGVTGTGAPAGLDGKDMKDWKAADTRLTAFIYRKVDAEYCYLLLHHGPSNARAEFYAITHDPDRSIHAYLEALQSARRKMEALGCKVDDTEFKDVLLMHLDTTFHSVQLNILAQTAEPELAKIKSMLNSSTAADVMVKSEDVRARAGQRGSGRKEGSEGYVDSKGFRWCDISSDNCHRCGCSGHIAARCMYNMPSHIKDLISKNRPRSPSPPPHAHVAEVHVASSARSVKFSSPHILPPDDFPDDGQFDFSGDNEDDEEDYNPNVPLRA</sequence>
<evidence type="ECO:0000313" key="5">
    <source>
        <dbReference type="Proteomes" id="UP000565441"/>
    </source>
</evidence>
<feature type="compositionally biased region" description="Acidic residues" evidence="2">
    <location>
        <begin position="282"/>
        <end position="302"/>
    </location>
</feature>
<accession>A0A8H5LZ42</accession>
<gene>
    <name evidence="4" type="ORF">D9615_008924</name>
</gene>
<proteinExistence type="predicted"/>
<dbReference type="AlphaFoldDB" id="A0A8H5LZ42"/>
<feature type="domain" description="CCHC-type" evidence="3">
    <location>
        <begin position="217"/>
        <end position="230"/>
    </location>
</feature>
<dbReference type="GO" id="GO:0008270">
    <property type="term" value="F:zinc ion binding"/>
    <property type="evidence" value="ECO:0007669"/>
    <property type="project" value="UniProtKB-KW"/>
</dbReference>
<dbReference type="PROSITE" id="PS50158">
    <property type="entry name" value="ZF_CCHC"/>
    <property type="match status" value="1"/>
</dbReference>
<dbReference type="GO" id="GO:0003676">
    <property type="term" value="F:nucleic acid binding"/>
    <property type="evidence" value="ECO:0007669"/>
    <property type="project" value="InterPro"/>
</dbReference>
<keyword evidence="5" id="KW-1185">Reference proteome</keyword>
<dbReference type="Proteomes" id="UP000565441">
    <property type="component" value="Unassembled WGS sequence"/>
</dbReference>
<protein>
    <recommendedName>
        <fullName evidence="3">CCHC-type domain-containing protein</fullName>
    </recommendedName>
</protein>
<keyword evidence="1" id="KW-0862">Zinc</keyword>
<keyword evidence="1" id="KW-0863">Zinc-finger</keyword>
<comment type="caution">
    <text evidence="4">The sequence shown here is derived from an EMBL/GenBank/DDBJ whole genome shotgun (WGS) entry which is preliminary data.</text>
</comment>
<feature type="region of interest" description="Disordered" evidence="2">
    <location>
        <begin position="182"/>
        <end position="201"/>
    </location>
</feature>
<evidence type="ECO:0000256" key="1">
    <source>
        <dbReference type="PROSITE-ProRule" id="PRU00047"/>
    </source>
</evidence>
<dbReference type="EMBL" id="JAACJP010000035">
    <property type="protein sequence ID" value="KAF5374694.1"/>
    <property type="molecule type" value="Genomic_DNA"/>
</dbReference>
<evidence type="ECO:0000313" key="4">
    <source>
        <dbReference type="EMBL" id="KAF5374694.1"/>
    </source>
</evidence>
<dbReference type="OrthoDB" id="3066634at2759"/>
<feature type="region of interest" description="Disordered" evidence="2">
    <location>
        <begin position="269"/>
        <end position="310"/>
    </location>
</feature>
<evidence type="ECO:0000259" key="3">
    <source>
        <dbReference type="PROSITE" id="PS50158"/>
    </source>
</evidence>
<organism evidence="4 5">
    <name type="scientific">Tricholomella constricta</name>
    <dbReference type="NCBI Taxonomy" id="117010"/>
    <lineage>
        <taxon>Eukaryota</taxon>
        <taxon>Fungi</taxon>
        <taxon>Dikarya</taxon>
        <taxon>Basidiomycota</taxon>
        <taxon>Agaricomycotina</taxon>
        <taxon>Agaricomycetes</taxon>
        <taxon>Agaricomycetidae</taxon>
        <taxon>Agaricales</taxon>
        <taxon>Tricholomatineae</taxon>
        <taxon>Lyophyllaceae</taxon>
        <taxon>Tricholomella</taxon>
    </lineage>
</organism>
<reference evidence="4 5" key="1">
    <citation type="journal article" date="2020" name="ISME J.">
        <title>Uncovering the hidden diversity of litter-decomposition mechanisms in mushroom-forming fungi.</title>
        <authorList>
            <person name="Floudas D."/>
            <person name="Bentzer J."/>
            <person name="Ahren D."/>
            <person name="Johansson T."/>
            <person name="Persson P."/>
            <person name="Tunlid A."/>
        </authorList>
    </citation>
    <scope>NUCLEOTIDE SEQUENCE [LARGE SCALE GENOMIC DNA]</scope>
    <source>
        <strain evidence="4 5">CBS 661.87</strain>
    </source>
</reference>
<evidence type="ECO:0000256" key="2">
    <source>
        <dbReference type="SAM" id="MobiDB-lite"/>
    </source>
</evidence>
<name>A0A8H5LZ42_9AGAR</name>
<dbReference type="InterPro" id="IPR001878">
    <property type="entry name" value="Znf_CCHC"/>
</dbReference>